<dbReference type="Pfam" id="PF12849">
    <property type="entry name" value="PBP_like_2"/>
    <property type="match status" value="1"/>
</dbReference>
<evidence type="ECO:0000313" key="10">
    <source>
        <dbReference type="EMBL" id="SKB49485.1"/>
    </source>
</evidence>
<dbReference type="Proteomes" id="UP000189818">
    <property type="component" value="Unassembled WGS sequence"/>
</dbReference>
<sequence length="349" mass="36467">MLKHFVASLSAALILASGTASSAHAANISGAGATFPAPLYAKWAETYKATTGVGLNYQAIGSGGGIKQIKAKTVDFGASDKPLKPAELAAAGLYQFPTVMGGVVPIVNLPGVKPGQIKLTGAVLADIFMGGIRKWNDPRIARLNPGVKLMPLPITVVHRSDGSGTSFLFTTYLSMKNPVWAKKVGASDAVSWPTGIGGKGNDGVSAFVKQTMGSIGYVEYAYAKQNRATFVLLQNKAGQFVAPGAANFAAAAAGAQWSKAPGNYVLLLDQPGPKTWPITGATFILVYRNQANPATGASVLKFFDWAYKAGDASAAQLDYVPLPAAVKTLVRKQWLTNVKAGPKPVYVPR</sequence>
<organism evidence="10 11">
    <name type="scientific">Rhizorhabdus histidinilytica</name>
    <dbReference type="NCBI Taxonomy" id="439228"/>
    <lineage>
        <taxon>Bacteria</taxon>
        <taxon>Pseudomonadati</taxon>
        <taxon>Pseudomonadota</taxon>
        <taxon>Alphaproteobacteria</taxon>
        <taxon>Sphingomonadales</taxon>
        <taxon>Sphingomonadaceae</taxon>
        <taxon>Rhizorhabdus</taxon>
    </lineage>
</organism>
<dbReference type="EMBL" id="FUYM01000003">
    <property type="protein sequence ID" value="SKB49485.1"/>
    <property type="molecule type" value="Genomic_DNA"/>
</dbReference>
<evidence type="ECO:0000256" key="3">
    <source>
        <dbReference type="ARBA" id="ARBA00011529"/>
    </source>
</evidence>
<keyword evidence="8" id="KW-0732">Signal</keyword>
<dbReference type="PANTHER" id="PTHR42996">
    <property type="entry name" value="PHOSPHATE-BINDING PROTEIN PSTS"/>
    <property type="match status" value="1"/>
</dbReference>
<feature type="chain" id="PRO_5013341228" description="Phosphate-binding protein PstS" evidence="8">
    <location>
        <begin position="26"/>
        <end position="349"/>
    </location>
</feature>
<dbReference type="RefSeq" id="WP_079647529.1">
    <property type="nucleotide sequence ID" value="NZ_FUYM01000003.1"/>
</dbReference>
<dbReference type="GO" id="GO:0042301">
    <property type="term" value="F:phosphate ion binding"/>
    <property type="evidence" value="ECO:0007669"/>
    <property type="project" value="InterPro"/>
</dbReference>
<dbReference type="PIRSF" id="PIRSF002756">
    <property type="entry name" value="PstS"/>
    <property type="match status" value="1"/>
</dbReference>
<evidence type="ECO:0000256" key="4">
    <source>
        <dbReference type="ARBA" id="ARBA00021889"/>
    </source>
</evidence>
<keyword evidence="11" id="KW-1185">Reference proteome</keyword>
<comment type="subunit">
    <text evidence="3 7">The complex is composed of two ATP-binding proteins (PstB), two transmembrane proteins (PstC and PstA) and a solute-binding protein (PstS).</text>
</comment>
<dbReference type="InterPro" id="IPR024370">
    <property type="entry name" value="PBP_domain"/>
</dbReference>
<dbReference type="SUPFAM" id="SSF53850">
    <property type="entry name" value="Periplasmic binding protein-like II"/>
    <property type="match status" value="1"/>
</dbReference>
<evidence type="ECO:0000313" key="11">
    <source>
        <dbReference type="Proteomes" id="UP000189818"/>
    </source>
</evidence>
<evidence type="ECO:0000256" key="8">
    <source>
        <dbReference type="SAM" id="SignalP"/>
    </source>
</evidence>
<evidence type="ECO:0000259" key="9">
    <source>
        <dbReference type="Pfam" id="PF12849"/>
    </source>
</evidence>
<dbReference type="InterPro" id="IPR050962">
    <property type="entry name" value="Phosphate-bind_PstS"/>
</dbReference>
<evidence type="ECO:0000256" key="2">
    <source>
        <dbReference type="ARBA" id="ARBA00008725"/>
    </source>
</evidence>
<dbReference type="OrthoDB" id="9801510at2"/>
<dbReference type="GO" id="GO:0043190">
    <property type="term" value="C:ATP-binding cassette (ABC) transporter complex"/>
    <property type="evidence" value="ECO:0007669"/>
    <property type="project" value="InterPro"/>
</dbReference>
<evidence type="ECO:0000256" key="5">
    <source>
        <dbReference type="ARBA" id="ARBA00022448"/>
    </source>
</evidence>
<dbReference type="STRING" id="439228.SAMN06295920_103205"/>
<dbReference type="NCBIfam" id="NF008171">
    <property type="entry name" value="PRK10918.1"/>
    <property type="match status" value="1"/>
</dbReference>
<dbReference type="CDD" id="cd13565">
    <property type="entry name" value="PBP2_PstS"/>
    <property type="match status" value="1"/>
</dbReference>
<evidence type="ECO:0000256" key="1">
    <source>
        <dbReference type="ARBA" id="ARBA00002841"/>
    </source>
</evidence>
<evidence type="ECO:0000256" key="7">
    <source>
        <dbReference type="PIRNR" id="PIRNR002756"/>
    </source>
</evidence>
<dbReference type="PANTHER" id="PTHR42996:SF1">
    <property type="entry name" value="PHOSPHATE-BINDING PROTEIN PSTS"/>
    <property type="match status" value="1"/>
</dbReference>
<dbReference type="InterPro" id="IPR005673">
    <property type="entry name" value="ABC_phos-bd_PstS"/>
</dbReference>
<proteinExistence type="inferred from homology"/>
<gene>
    <name evidence="10" type="ORF">SAMN06295920_103205</name>
</gene>
<evidence type="ECO:0000256" key="6">
    <source>
        <dbReference type="ARBA" id="ARBA00022592"/>
    </source>
</evidence>
<name>A0A1T5BQP6_9SPHN</name>
<comment type="function">
    <text evidence="1 7">Part of the ABC transporter complex PstSACB involved in phosphate import.</text>
</comment>
<dbReference type="GO" id="GO:0035435">
    <property type="term" value="P:phosphate ion transmembrane transport"/>
    <property type="evidence" value="ECO:0007669"/>
    <property type="project" value="InterPro"/>
</dbReference>
<dbReference type="AlphaFoldDB" id="A0A1T5BQP6"/>
<keyword evidence="6 7" id="KW-0592">Phosphate transport</keyword>
<dbReference type="Gene3D" id="3.40.190.10">
    <property type="entry name" value="Periplasmic binding protein-like II"/>
    <property type="match status" value="2"/>
</dbReference>
<feature type="signal peptide" evidence="8">
    <location>
        <begin position="1"/>
        <end position="25"/>
    </location>
</feature>
<reference evidence="11" key="1">
    <citation type="submission" date="2017-02" db="EMBL/GenBank/DDBJ databases">
        <authorList>
            <person name="Varghese N."/>
            <person name="Submissions S."/>
        </authorList>
    </citation>
    <scope>NUCLEOTIDE SEQUENCE [LARGE SCALE GENOMIC DNA]</scope>
    <source>
        <strain evidence="11">UM2</strain>
    </source>
</reference>
<feature type="domain" description="PBP" evidence="9">
    <location>
        <begin position="19"/>
        <end position="307"/>
    </location>
</feature>
<dbReference type="NCBIfam" id="TIGR00975">
    <property type="entry name" value="3a0107s03"/>
    <property type="match status" value="1"/>
</dbReference>
<keyword evidence="5 7" id="KW-0813">Transport</keyword>
<accession>A0A1T5BQP6</accession>
<comment type="similarity">
    <text evidence="2 7">Belongs to the PstS family.</text>
</comment>
<protein>
    <recommendedName>
        <fullName evidence="4 7">Phosphate-binding protein PstS</fullName>
    </recommendedName>
</protein>